<gene>
    <name evidence="1" type="primary">Acey_s0029.g1870</name>
    <name evidence="1" type="ORF">Y032_0029g1870</name>
</gene>
<protein>
    <submittedName>
        <fullName evidence="1">Uncharacterized protein</fullName>
    </submittedName>
</protein>
<dbReference type="EMBL" id="JARK01001365">
    <property type="protein sequence ID" value="EYC17781.1"/>
    <property type="molecule type" value="Genomic_DNA"/>
</dbReference>
<evidence type="ECO:0000313" key="2">
    <source>
        <dbReference type="Proteomes" id="UP000024635"/>
    </source>
</evidence>
<comment type="caution">
    <text evidence="1">The sequence shown here is derived from an EMBL/GenBank/DDBJ whole genome shotgun (WGS) entry which is preliminary data.</text>
</comment>
<dbReference type="Proteomes" id="UP000024635">
    <property type="component" value="Unassembled WGS sequence"/>
</dbReference>
<evidence type="ECO:0000313" key="1">
    <source>
        <dbReference type="EMBL" id="EYC17781.1"/>
    </source>
</evidence>
<reference evidence="2" key="1">
    <citation type="journal article" date="2015" name="Nat. Genet.">
        <title>The genome and transcriptome of the zoonotic hookworm Ancylostoma ceylanicum identify infection-specific gene families.</title>
        <authorList>
            <person name="Schwarz E.M."/>
            <person name="Hu Y."/>
            <person name="Antoshechkin I."/>
            <person name="Miller M.M."/>
            <person name="Sternberg P.W."/>
            <person name="Aroian R.V."/>
        </authorList>
    </citation>
    <scope>NUCLEOTIDE SEQUENCE</scope>
    <source>
        <strain evidence="2">HY135</strain>
    </source>
</reference>
<sequence>MYLRRHIFRNETAVPAVRGCIIEEHRAKCQGGVVVPLARTGAQQHGWNSRETAFAKVKVVVKVVLVIGEDRGVGGGKCKSRVRSGGRKDEDWRKVRLYGYRPRFALHSGAEQESRENQHISAIFAKVGELFATLIFVALP</sequence>
<accession>A0A016US72</accession>
<proteinExistence type="predicted"/>
<dbReference type="AlphaFoldDB" id="A0A016US72"/>
<keyword evidence="2" id="KW-1185">Reference proteome</keyword>
<name>A0A016US72_9BILA</name>
<organism evidence="1 2">
    <name type="scientific">Ancylostoma ceylanicum</name>
    <dbReference type="NCBI Taxonomy" id="53326"/>
    <lineage>
        <taxon>Eukaryota</taxon>
        <taxon>Metazoa</taxon>
        <taxon>Ecdysozoa</taxon>
        <taxon>Nematoda</taxon>
        <taxon>Chromadorea</taxon>
        <taxon>Rhabditida</taxon>
        <taxon>Rhabditina</taxon>
        <taxon>Rhabditomorpha</taxon>
        <taxon>Strongyloidea</taxon>
        <taxon>Ancylostomatidae</taxon>
        <taxon>Ancylostomatinae</taxon>
        <taxon>Ancylostoma</taxon>
    </lineage>
</organism>